<evidence type="ECO:0000259" key="10">
    <source>
        <dbReference type="Pfam" id="PF00697"/>
    </source>
</evidence>
<dbReference type="OrthoDB" id="9796196at2"/>
<dbReference type="Proteomes" id="UP000292627">
    <property type="component" value="Unassembled WGS sequence"/>
</dbReference>
<evidence type="ECO:0000256" key="4">
    <source>
        <dbReference type="ARBA" id="ARBA00022272"/>
    </source>
</evidence>
<dbReference type="InterPro" id="IPR011060">
    <property type="entry name" value="RibuloseP-bd_barrel"/>
</dbReference>
<evidence type="ECO:0000313" key="12">
    <source>
        <dbReference type="Proteomes" id="UP000292627"/>
    </source>
</evidence>
<reference evidence="11 12" key="1">
    <citation type="submission" date="2019-02" db="EMBL/GenBank/DDBJ databases">
        <title>WGS of Pseudoxanthomonas species novum from clinical isolates.</title>
        <authorList>
            <person name="Bernier A.-M."/>
            <person name="Bernard K."/>
            <person name="Vachon A."/>
        </authorList>
    </citation>
    <scope>NUCLEOTIDE SEQUENCE [LARGE SCALE GENOMIC DNA]</scope>
    <source>
        <strain evidence="11 12">NML171200</strain>
    </source>
</reference>
<evidence type="ECO:0000256" key="1">
    <source>
        <dbReference type="ARBA" id="ARBA00001164"/>
    </source>
</evidence>
<dbReference type="GO" id="GO:0000162">
    <property type="term" value="P:L-tryptophan biosynthetic process"/>
    <property type="evidence" value="ECO:0007669"/>
    <property type="project" value="UniProtKB-UniRule"/>
</dbReference>
<name>A0A4Q8L4R6_9GAMM</name>
<evidence type="ECO:0000256" key="8">
    <source>
        <dbReference type="ARBA" id="ARBA00023235"/>
    </source>
</evidence>
<comment type="caution">
    <text evidence="11">The sequence shown here is derived from an EMBL/GenBank/DDBJ whole genome shotgun (WGS) entry which is preliminary data.</text>
</comment>
<feature type="domain" description="N-(5'phosphoribosyl) anthranilate isomerase (PRAI)" evidence="10">
    <location>
        <begin position="6"/>
        <end position="202"/>
    </location>
</feature>
<comment type="catalytic activity">
    <reaction evidence="1 9">
        <text>N-(5-phospho-beta-D-ribosyl)anthranilate = 1-(2-carboxyphenylamino)-1-deoxy-D-ribulose 5-phosphate</text>
        <dbReference type="Rhea" id="RHEA:21540"/>
        <dbReference type="ChEBI" id="CHEBI:18277"/>
        <dbReference type="ChEBI" id="CHEBI:58613"/>
        <dbReference type="EC" id="5.3.1.24"/>
    </reaction>
</comment>
<dbReference type="InterPro" id="IPR001240">
    <property type="entry name" value="PRAI_dom"/>
</dbReference>
<dbReference type="SUPFAM" id="SSF51366">
    <property type="entry name" value="Ribulose-phoshate binding barrel"/>
    <property type="match status" value="1"/>
</dbReference>
<dbReference type="CDD" id="cd00405">
    <property type="entry name" value="PRAI"/>
    <property type="match status" value="1"/>
</dbReference>
<proteinExistence type="inferred from homology"/>
<dbReference type="UniPathway" id="UPA00035">
    <property type="reaction ID" value="UER00042"/>
</dbReference>
<dbReference type="Pfam" id="PF00697">
    <property type="entry name" value="PRAI"/>
    <property type="match status" value="1"/>
</dbReference>
<sequence>MRTRIKLCGMTRPQDVRLAVELGVDYIGLIYGGGPRQLTLEQGAALRALVPAEVAAVVLVRDAPRAQVEAIVDAVAPDVLQFHGGEDDAFCASFGLPFLKAVAMPGVTDAGQARAALRAWPSAAGFVLDSHAPGQGGGTGKSFDWTLWPGEVGTPCLLAGGLSADNVAEAVRRVRPWGVDVASGIESAPGIKDAEAMRRFVAQVRGASAAA</sequence>
<keyword evidence="5 9" id="KW-0028">Amino-acid biosynthesis</keyword>
<dbReference type="EC" id="5.3.1.24" evidence="3 9"/>
<dbReference type="PANTHER" id="PTHR42894:SF1">
    <property type="entry name" value="N-(5'-PHOSPHORIBOSYL)ANTHRANILATE ISOMERASE"/>
    <property type="match status" value="1"/>
</dbReference>
<evidence type="ECO:0000256" key="6">
    <source>
        <dbReference type="ARBA" id="ARBA00022822"/>
    </source>
</evidence>
<accession>A0A4Q8L4R6</accession>
<evidence type="ECO:0000313" key="11">
    <source>
        <dbReference type="EMBL" id="TAA20360.1"/>
    </source>
</evidence>
<organism evidence="11 12">
    <name type="scientific">Pseudoxanthomonas winnipegensis</name>
    <dbReference type="NCBI Taxonomy" id="2480810"/>
    <lineage>
        <taxon>Bacteria</taxon>
        <taxon>Pseudomonadati</taxon>
        <taxon>Pseudomonadota</taxon>
        <taxon>Gammaproteobacteria</taxon>
        <taxon>Lysobacterales</taxon>
        <taxon>Lysobacteraceae</taxon>
        <taxon>Pseudoxanthomonas</taxon>
    </lineage>
</organism>
<keyword evidence="6 9" id="KW-0822">Tryptophan biosynthesis</keyword>
<evidence type="ECO:0000256" key="9">
    <source>
        <dbReference type="HAMAP-Rule" id="MF_00135"/>
    </source>
</evidence>
<evidence type="ECO:0000256" key="3">
    <source>
        <dbReference type="ARBA" id="ARBA00012572"/>
    </source>
</evidence>
<dbReference type="HAMAP" id="MF_00135">
    <property type="entry name" value="PRAI"/>
    <property type="match status" value="1"/>
</dbReference>
<comment type="similarity">
    <text evidence="9">Belongs to the TrpF family.</text>
</comment>
<evidence type="ECO:0000256" key="7">
    <source>
        <dbReference type="ARBA" id="ARBA00023141"/>
    </source>
</evidence>
<dbReference type="GO" id="GO:0004640">
    <property type="term" value="F:phosphoribosylanthranilate isomerase activity"/>
    <property type="evidence" value="ECO:0007669"/>
    <property type="project" value="UniProtKB-UniRule"/>
</dbReference>
<dbReference type="AlphaFoldDB" id="A0A4Q8L4R6"/>
<keyword evidence="7 9" id="KW-0057">Aromatic amino acid biosynthesis</keyword>
<keyword evidence="8 9" id="KW-0413">Isomerase</keyword>
<dbReference type="EMBL" id="SHMC01000010">
    <property type="protein sequence ID" value="TAA20360.1"/>
    <property type="molecule type" value="Genomic_DNA"/>
</dbReference>
<dbReference type="RefSeq" id="WP_130552926.1">
    <property type="nucleotide sequence ID" value="NZ_SHMC01000010.1"/>
</dbReference>
<comment type="pathway">
    <text evidence="2 9">Amino-acid biosynthesis; L-tryptophan biosynthesis; L-tryptophan from chorismate: step 3/5.</text>
</comment>
<gene>
    <name evidence="9" type="primary">trpF</name>
    <name evidence="11" type="ORF">EA660_18405</name>
</gene>
<protein>
    <recommendedName>
        <fullName evidence="4 9">N-(5'-phosphoribosyl)anthranilate isomerase</fullName>
        <shortName evidence="9">PRAI</shortName>
        <ecNumber evidence="3 9">5.3.1.24</ecNumber>
    </recommendedName>
</protein>
<evidence type="ECO:0000256" key="5">
    <source>
        <dbReference type="ARBA" id="ARBA00022605"/>
    </source>
</evidence>
<evidence type="ECO:0000256" key="2">
    <source>
        <dbReference type="ARBA" id="ARBA00004664"/>
    </source>
</evidence>
<dbReference type="InterPro" id="IPR044643">
    <property type="entry name" value="TrpF_fam"/>
</dbReference>
<dbReference type="InterPro" id="IPR013785">
    <property type="entry name" value="Aldolase_TIM"/>
</dbReference>
<dbReference type="Gene3D" id="3.20.20.70">
    <property type="entry name" value="Aldolase class I"/>
    <property type="match status" value="1"/>
</dbReference>
<dbReference type="PANTHER" id="PTHR42894">
    <property type="entry name" value="N-(5'-PHOSPHORIBOSYL)ANTHRANILATE ISOMERASE"/>
    <property type="match status" value="1"/>
</dbReference>